<feature type="region of interest" description="Disordered" evidence="1">
    <location>
        <begin position="215"/>
        <end position="242"/>
    </location>
</feature>
<dbReference type="GeneID" id="87876901"/>
<feature type="region of interest" description="Disordered" evidence="1">
    <location>
        <begin position="55"/>
        <end position="75"/>
    </location>
</feature>
<feature type="region of interest" description="Disordered" evidence="1">
    <location>
        <begin position="164"/>
        <end position="194"/>
    </location>
</feature>
<feature type="compositionally biased region" description="Basic and acidic residues" evidence="1">
    <location>
        <begin position="215"/>
        <end position="225"/>
    </location>
</feature>
<gene>
    <name evidence="2" type="ORF">B0T23DRAFT_408291</name>
</gene>
<organism evidence="2 3">
    <name type="scientific">Neurospora hispaniola</name>
    <dbReference type="NCBI Taxonomy" id="588809"/>
    <lineage>
        <taxon>Eukaryota</taxon>
        <taxon>Fungi</taxon>
        <taxon>Dikarya</taxon>
        <taxon>Ascomycota</taxon>
        <taxon>Pezizomycotina</taxon>
        <taxon>Sordariomycetes</taxon>
        <taxon>Sordariomycetidae</taxon>
        <taxon>Sordariales</taxon>
        <taxon>Sordariaceae</taxon>
        <taxon>Neurospora</taxon>
    </lineage>
</organism>
<dbReference type="RefSeq" id="XP_062688091.1">
    <property type="nucleotide sequence ID" value="XM_062839279.1"/>
</dbReference>
<proteinExistence type="predicted"/>
<name>A0AAJ0HYD7_9PEZI</name>
<evidence type="ECO:0000256" key="1">
    <source>
        <dbReference type="SAM" id="MobiDB-lite"/>
    </source>
</evidence>
<comment type="caution">
    <text evidence="2">The sequence shown here is derived from an EMBL/GenBank/DDBJ whole genome shotgun (WGS) entry which is preliminary data.</text>
</comment>
<reference evidence="2 3" key="1">
    <citation type="journal article" date="2023" name="Mol. Phylogenet. Evol.">
        <title>Genome-scale phylogeny and comparative genomics of the fungal order Sordariales.</title>
        <authorList>
            <person name="Hensen N."/>
            <person name="Bonometti L."/>
            <person name="Westerberg I."/>
            <person name="Brannstrom I.O."/>
            <person name="Guillou S."/>
            <person name="Cros-Aarteil S."/>
            <person name="Calhoun S."/>
            <person name="Haridas S."/>
            <person name="Kuo A."/>
            <person name="Mondo S."/>
            <person name="Pangilinan J."/>
            <person name="Riley R."/>
            <person name="LaButti K."/>
            <person name="Andreopoulos B."/>
            <person name="Lipzen A."/>
            <person name="Chen C."/>
            <person name="Yan M."/>
            <person name="Daum C."/>
            <person name="Ng V."/>
            <person name="Clum A."/>
            <person name="Steindorff A."/>
            <person name="Ohm R.A."/>
            <person name="Martin F."/>
            <person name="Silar P."/>
            <person name="Natvig D.O."/>
            <person name="Lalanne C."/>
            <person name="Gautier V."/>
            <person name="Ament-Velasquez S.L."/>
            <person name="Kruys A."/>
            <person name="Hutchinson M.I."/>
            <person name="Powell A.J."/>
            <person name="Barry K."/>
            <person name="Miller A.N."/>
            <person name="Grigoriev I.V."/>
            <person name="Debuchy R."/>
            <person name="Gladieux P."/>
            <person name="Hiltunen Thoren M."/>
            <person name="Johannesson H."/>
        </authorList>
    </citation>
    <scope>NUCLEOTIDE SEQUENCE [LARGE SCALE GENOMIC DNA]</scope>
    <source>
        <strain evidence="2 3">FGSC 10403</strain>
    </source>
</reference>
<dbReference type="Proteomes" id="UP001285908">
    <property type="component" value="Unassembled WGS sequence"/>
</dbReference>
<feature type="region of interest" description="Disordered" evidence="1">
    <location>
        <begin position="1"/>
        <end position="22"/>
    </location>
</feature>
<sequence length="242" mass="27737">MSTTNTPTSIQRALGQGTPSDSASHCLLDNVDIMNSMPTLGNLIDHSVAPTIIAQASAPTPRLDRYPRRRSTQQKPILQLQLRPQVKAFRSTSKRSDRRRSRTYWPVWYQKQRRREYKEAVRNMKLDELRRLELMELWEEEVSTLAREMNSLAQLGGAGNTISLVKRKRDTNDEKEEDAEVEDQRSETIARASPMRDNTMLGVWAGRLRSWAVKEEQKKLGKGGEDQSASGGRSKKEDRDRK</sequence>
<dbReference type="EMBL" id="JAULSX010000010">
    <property type="protein sequence ID" value="KAK3485187.1"/>
    <property type="molecule type" value="Genomic_DNA"/>
</dbReference>
<evidence type="ECO:0000313" key="2">
    <source>
        <dbReference type="EMBL" id="KAK3485187.1"/>
    </source>
</evidence>
<evidence type="ECO:0000313" key="3">
    <source>
        <dbReference type="Proteomes" id="UP001285908"/>
    </source>
</evidence>
<accession>A0AAJ0HYD7</accession>
<protein>
    <submittedName>
        <fullName evidence="2">Uncharacterized protein</fullName>
    </submittedName>
</protein>
<dbReference type="AlphaFoldDB" id="A0AAJ0HYD7"/>
<keyword evidence="3" id="KW-1185">Reference proteome</keyword>